<dbReference type="InterPro" id="IPR015424">
    <property type="entry name" value="PyrdxlP-dep_Trfase"/>
</dbReference>
<dbReference type="Pfam" id="PF00155">
    <property type="entry name" value="Aminotran_1_2"/>
    <property type="match status" value="1"/>
</dbReference>
<dbReference type="SUPFAM" id="SSF53383">
    <property type="entry name" value="PLP-dependent transferases"/>
    <property type="match status" value="1"/>
</dbReference>
<evidence type="ECO:0000256" key="3">
    <source>
        <dbReference type="ARBA" id="ARBA00022576"/>
    </source>
</evidence>
<dbReference type="Proteomes" id="UP001157946">
    <property type="component" value="Unassembled WGS sequence"/>
</dbReference>
<evidence type="ECO:0000313" key="8">
    <source>
        <dbReference type="EMBL" id="SMP18780.1"/>
    </source>
</evidence>
<dbReference type="InterPro" id="IPR004838">
    <property type="entry name" value="NHTrfase_class1_PyrdxlP-BS"/>
</dbReference>
<dbReference type="PRINTS" id="PR00753">
    <property type="entry name" value="ACCSYNTHASE"/>
</dbReference>
<evidence type="ECO:0000256" key="1">
    <source>
        <dbReference type="ARBA" id="ARBA00001933"/>
    </source>
</evidence>
<dbReference type="InterPro" id="IPR004839">
    <property type="entry name" value="Aminotransferase_I/II_large"/>
</dbReference>
<evidence type="ECO:0000313" key="9">
    <source>
        <dbReference type="Proteomes" id="UP001157946"/>
    </source>
</evidence>
<dbReference type="InterPro" id="IPR015422">
    <property type="entry name" value="PyrdxlP-dep_Trfase_small"/>
</dbReference>
<dbReference type="AlphaFoldDB" id="A0AA45WNR7"/>
<protein>
    <recommendedName>
        <fullName evidence="6">Aminotransferase</fullName>
        <ecNumber evidence="6">2.6.1.-</ecNumber>
    </recommendedName>
</protein>
<dbReference type="CDD" id="cd00609">
    <property type="entry name" value="AAT_like"/>
    <property type="match status" value="1"/>
</dbReference>
<comment type="caution">
    <text evidence="8">The sequence shown here is derived from an EMBL/GenBank/DDBJ whole genome shotgun (WGS) entry which is preliminary data.</text>
</comment>
<dbReference type="EMBL" id="FXTU01000003">
    <property type="protein sequence ID" value="SMP18780.1"/>
    <property type="molecule type" value="Genomic_DNA"/>
</dbReference>
<dbReference type="InterPro" id="IPR050596">
    <property type="entry name" value="AspAT/PAT-like"/>
</dbReference>
<dbReference type="Gene3D" id="3.40.640.10">
    <property type="entry name" value="Type I PLP-dependent aspartate aminotransferase-like (Major domain)"/>
    <property type="match status" value="1"/>
</dbReference>
<dbReference type="GO" id="GO:0030170">
    <property type="term" value="F:pyridoxal phosphate binding"/>
    <property type="evidence" value="ECO:0007669"/>
    <property type="project" value="InterPro"/>
</dbReference>
<comment type="similarity">
    <text evidence="2 6">Belongs to the class-I pyridoxal-phosphate-dependent aminotransferase family.</text>
</comment>
<dbReference type="PANTHER" id="PTHR46383">
    <property type="entry name" value="ASPARTATE AMINOTRANSFERASE"/>
    <property type="match status" value="1"/>
</dbReference>
<dbReference type="RefSeq" id="WP_102992414.1">
    <property type="nucleotide sequence ID" value="NZ_FXTU01000003.1"/>
</dbReference>
<dbReference type="PROSITE" id="PS00105">
    <property type="entry name" value="AA_TRANSFER_CLASS_1"/>
    <property type="match status" value="1"/>
</dbReference>
<comment type="cofactor">
    <cofactor evidence="1 6">
        <name>pyridoxal 5'-phosphate</name>
        <dbReference type="ChEBI" id="CHEBI:597326"/>
    </cofactor>
</comment>
<evidence type="ECO:0000259" key="7">
    <source>
        <dbReference type="Pfam" id="PF00155"/>
    </source>
</evidence>
<organism evidence="8 9">
    <name type="scientific">Laceyella tengchongensis</name>
    <dbReference type="NCBI Taxonomy" id="574699"/>
    <lineage>
        <taxon>Bacteria</taxon>
        <taxon>Bacillati</taxon>
        <taxon>Bacillota</taxon>
        <taxon>Bacilli</taxon>
        <taxon>Bacillales</taxon>
        <taxon>Thermoactinomycetaceae</taxon>
        <taxon>Laceyella</taxon>
    </lineage>
</organism>
<keyword evidence="9" id="KW-1185">Reference proteome</keyword>
<dbReference type="GO" id="GO:0006520">
    <property type="term" value="P:amino acid metabolic process"/>
    <property type="evidence" value="ECO:0007669"/>
    <property type="project" value="InterPro"/>
</dbReference>
<keyword evidence="5" id="KW-0663">Pyridoxal phosphate</keyword>
<evidence type="ECO:0000256" key="6">
    <source>
        <dbReference type="RuleBase" id="RU000481"/>
    </source>
</evidence>
<feature type="domain" description="Aminotransferase class I/classII large" evidence="7">
    <location>
        <begin position="31"/>
        <end position="386"/>
    </location>
</feature>
<evidence type="ECO:0000256" key="4">
    <source>
        <dbReference type="ARBA" id="ARBA00022679"/>
    </source>
</evidence>
<accession>A0AA45WNR7</accession>
<keyword evidence="3 6" id="KW-0032">Aminotransferase</keyword>
<gene>
    <name evidence="8" type="ORF">SAMN06265361_103209</name>
</gene>
<reference evidence="8" key="1">
    <citation type="submission" date="2017-05" db="EMBL/GenBank/DDBJ databases">
        <authorList>
            <person name="Varghese N."/>
            <person name="Submissions S."/>
        </authorList>
    </citation>
    <scope>NUCLEOTIDE SEQUENCE</scope>
    <source>
        <strain evidence="8">DSM 45262</strain>
    </source>
</reference>
<sequence length="394" mass="43060">MKLSKRVQQLAPSPTLAITAKAKALKQAGHDVIGLGAGEPDFNTPVHILQAAEEAMHKGLTKYTPSSGVVELKQAIIEKFKRDNGLTYEPNQIIVTVGAKHALYNLFQALLDEGDEVIVPAPYWVSYLEQVKLAGGVPVVVEGKEENQFKITPAQLEAAVTDRTKALLLNSPSNPTGMLYTAEELRAIGEVCVKHDILVVSDEIYEHLIYGDEKHVSIASLSDELYRRTVIINGVSKTYSMTGWRIGYAAGPAELIKAMSGLSDHSTSNPTSIAQYAAIAALQGTHEPVAEMKRAFKERRDYVVRRVNAISGFHCQMPAGAFYAFINIREALNHSGKYANPDEWSAALLEKALVAVVPGSGFGSNDHIRISYATSMEQLEQALDRIEKFVKDQA</sequence>
<dbReference type="GO" id="GO:0008483">
    <property type="term" value="F:transaminase activity"/>
    <property type="evidence" value="ECO:0007669"/>
    <property type="project" value="UniProtKB-KW"/>
</dbReference>
<dbReference type="FunFam" id="3.40.640.10:FF:000033">
    <property type="entry name" value="Aspartate aminotransferase"/>
    <property type="match status" value="1"/>
</dbReference>
<proteinExistence type="inferred from homology"/>
<keyword evidence="4 6" id="KW-0808">Transferase</keyword>
<dbReference type="PANTHER" id="PTHR46383:SF1">
    <property type="entry name" value="ASPARTATE AMINOTRANSFERASE"/>
    <property type="match status" value="1"/>
</dbReference>
<dbReference type="Gene3D" id="3.90.1150.10">
    <property type="entry name" value="Aspartate Aminotransferase, domain 1"/>
    <property type="match status" value="1"/>
</dbReference>
<dbReference type="InterPro" id="IPR015421">
    <property type="entry name" value="PyrdxlP-dep_Trfase_major"/>
</dbReference>
<evidence type="ECO:0000256" key="2">
    <source>
        <dbReference type="ARBA" id="ARBA00007441"/>
    </source>
</evidence>
<dbReference type="EC" id="2.6.1.-" evidence="6"/>
<name>A0AA45WNR7_9BACL</name>
<evidence type="ECO:0000256" key="5">
    <source>
        <dbReference type="ARBA" id="ARBA00022898"/>
    </source>
</evidence>